<dbReference type="InterPro" id="IPR001296">
    <property type="entry name" value="Glyco_trans_1"/>
</dbReference>
<evidence type="ECO:0000256" key="5">
    <source>
        <dbReference type="ARBA" id="ARBA00047471"/>
    </source>
</evidence>
<dbReference type="Pfam" id="PF00534">
    <property type="entry name" value="Glycos_transf_1"/>
    <property type="match status" value="1"/>
</dbReference>
<dbReference type="Pfam" id="PF05116">
    <property type="entry name" value="S6PP"/>
    <property type="match status" value="1"/>
</dbReference>
<reference evidence="9 10" key="1">
    <citation type="submission" date="2024-02" db="EMBL/GenBank/DDBJ databases">
        <title>Full genome sequence of Sphingomonas kaistensis.</title>
        <authorList>
            <person name="Poletto B.L."/>
            <person name="Silva G."/>
            <person name="Galante D."/>
            <person name="Campos K.R."/>
            <person name="Santos M.B.N."/>
            <person name="Sacchi C.T."/>
        </authorList>
    </citation>
    <scope>NUCLEOTIDE SEQUENCE [LARGE SCALE GENOMIC DNA]</scope>
    <source>
        <strain evidence="9 10">MA4R</strain>
    </source>
</reference>
<keyword evidence="4" id="KW-0808">Transferase</keyword>
<proteinExistence type="inferred from homology"/>
<dbReference type="PANTHER" id="PTHR46039:SF5">
    <property type="entry name" value="SUCROSE-PHOSPHATE SYNTHASE 3-RELATED"/>
    <property type="match status" value="1"/>
</dbReference>
<dbReference type="NCBIfam" id="TIGR01484">
    <property type="entry name" value="HAD-SF-IIB"/>
    <property type="match status" value="1"/>
</dbReference>
<dbReference type="Gene3D" id="3.40.50.2000">
    <property type="entry name" value="Glycogen Phosphorylase B"/>
    <property type="match status" value="2"/>
</dbReference>
<dbReference type="GO" id="GO:0016787">
    <property type="term" value="F:hydrolase activity"/>
    <property type="evidence" value="ECO:0007669"/>
    <property type="project" value="UniProtKB-KW"/>
</dbReference>
<protein>
    <recommendedName>
        <fullName evidence="2">sucrose-phosphate synthase</fullName>
        <ecNumber evidence="2">2.4.1.14</ecNumber>
    </recommendedName>
</protein>
<dbReference type="SFLD" id="SFLDG01140">
    <property type="entry name" value="C2.B:_Phosphomannomutase_and_P"/>
    <property type="match status" value="1"/>
</dbReference>
<dbReference type="SUPFAM" id="SSF56784">
    <property type="entry name" value="HAD-like"/>
    <property type="match status" value="1"/>
</dbReference>
<dbReference type="InterPro" id="IPR006379">
    <property type="entry name" value="HAD-SF_hydro_IIB"/>
</dbReference>
<evidence type="ECO:0000256" key="3">
    <source>
        <dbReference type="ARBA" id="ARBA00022676"/>
    </source>
</evidence>
<dbReference type="EMBL" id="CP145607">
    <property type="protein sequence ID" value="WWM69451.1"/>
    <property type="molecule type" value="Genomic_DNA"/>
</dbReference>
<accession>A0ABZ2G111</accession>
<feature type="domain" description="Sucrose phosphatase-like" evidence="7">
    <location>
        <begin position="426"/>
        <end position="659"/>
    </location>
</feature>
<evidence type="ECO:0000259" key="6">
    <source>
        <dbReference type="Pfam" id="PF00534"/>
    </source>
</evidence>
<organism evidence="9 10">
    <name type="scientific">Sphingomonas kaistensis</name>
    <dbReference type="NCBI Taxonomy" id="298708"/>
    <lineage>
        <taxon>Bacteria</taxon>
        <taxon>Pseudomonadati</taxon>
        <taxon>Pseudomonadota</taxon>
        <taxon>Alphaproteobacteria</taxon>
        <taxon>Sphingomonadales</taxon>
        <taxon>Sphingomonadaceae</taxon>
        <taxon>Sphingomonas</taxon>
    </lineage>
</organism>
<evidence type="ECO:0000259" key="8">
    <source>
        <dbReference type="Pfam" id="PF13579"/>
    </source>
</evidence>
<evidence type="ECO:0000313" key="9">
    <source>
        <dbReference type="EMBL" id="WWM69451.1"/>
    </source>
</evidence>
<gene>
    <name evidence="9" type="ORF">V6R86_01740</name>
</gene>
<dbReference type="InterPro" id="IPR044161">
    <property type="entry name" value="SPS"/>
</dbReference>
<dbReference type="InterPro" id="IPR028098">
    <property type="entry name" value="Glyco_trans_4-like_N"/>
</dbReference>
<feature type="domain" description="Glycosyl transferase family 1" evidence="6">
    <location>
        <begin position="219"/>
        <end position="386"/>
    </location>
</feature>
<sequence>MRPPPLPLGITEDSGGHLTYLWGAAEALAARRDVTEVELVTRLFDAPDLGDDYSLTLQPCGDKLRIRRIDSGNRRYLSKEAAVADRPAFIAALLADLDARDIRPDLVHAHFADAAEVAIAIRDRFGIPFIYTAHSLGIDKADHLADGDDLASRIAFEDRAIASADAIIASSRDEAERQLMRYPSADAAKVHRVPPGAGLQPTHDADPARARALVAPFLRDPSKPVILAIARPVHKKNLAHLVDLYGASPALRAAANLVIVAGLRDGPDSGEAEQRAVIGQLLHGLDSHDLYGSLALPKRHEQSDIASFYALARDTGGIFVNPAATEPYGLTLVEAALHGVPVVATANGGAADIVAELGHGVSIDPADGDAFTAAMIGLLDDRDRWETALRTGRARVRRHSWDRYAEDFMAIAETVTTVPQAVQRPRDLLLSDIDGTLTGCRDGARRLQAALDRDPRRMFGIATGRSLQEAQRILGEWGYRAPDVMVTSVGSEIYWRKGGRLERDDGFATELARDWQPGAIRAALAGLDGLRPQGAVEQRRFKISYFAEAEAARRIERRLAEAGLAARVIHSHGNLLDILPANGGKAAAMRWVAARLSLPLSAVFAAGDSGNDRDMLDACPRAILVGNHCPTLADLAERSNVHRSQSPHAGGVLEALHAFARADAARLLAA</sequence>
<keyword evidence="3" id="KW-0328">Glycosyltransferase</keyword>
<dbReference type="PANTHER" id="PTHR46039">
    <property type="entry name" value="SUCROSE-PHOSPHATE SYNTHASE 3-RELATED"/>
    <property type="match status" value="1"/>
</dbReference>
<evidence type="ECO:0000256" key="4">
    <source>
        <dbReference type="ARBA" id="ARBA00022679"/>
    </source>
</evidence>
<dbReference type="InterPro" id="IPR006380">
    <property type="entry name" value="SPP-like_dom"/>
</dbReference>
<feature type="domain" description="Glycosyltransferase subfamily 4-like N-terminal" evidence="8">
    <location>
        <begin position="15"/>
        <end position="196"/>
    </location>
</feature>
<dbReference type="InterPro" id="IPR023214">
    <property type="entry name" value="HAD_sf"/>
</dbReference>
<dbReference type="RefSeq" id="WP_338501504.1">
    <property type="nucleotide sequence ID" value="NZ_CP145607.1"/>
</dbReference>
<keyword evidence="9" id="KW-0378">Hydrolase</keyword>
<name>A0ABZ2G111_9SPHN</name>
<evidence type="ECO:0000313" key="10">
    <source>
        <dbReference type="Proteomes" id="UP001382935"/>
    </source>
</evidence>
<comment type="similarity">
    <text evidence="1">Belongs to the glycosyltransferase 1 family.</text>
</comment>
<evidence type="ECO:0000256" key="2">
    <source>
        <dbReference type="ARBA" id="ARBA00012536"/>
    </source>
</evidence>
<keyword evidence="10" id="KW-1185">Reference proteome</keyword>
<comment type="catalytic activity">
    <reaction evidence="5">
        <text>beta-D-fructose 6-phosphate + UDP-alpha-D-glucose = sucrose 6(F)-phosphate + UDP + H(+)</text>
        <dbReference type="Rhea" id="RHEA:22172"/>
        <dbReference type="ChEBI" id="CHEBI:15378"/>
        <dbReference type="ChEBI" id="CHEBI:57634"/>
        <dbReference type="ChEBI" id="CHEBI:57723"/>
        <dbReference type="ChEBI" id="CHEBI:58223"/>
        <dbReference type="ChEBI" id="CHEBI:58885"/>
        <dbReference type="EC" id="2.4.1.14"/>
    </reaction>
</comment>
<evidence type="ECO:0000259" key="7">
    <source>
        <dbReference type="Pfam" id="PF05116"/>
    </source>
</evidence>
<dbReference type="Gene3D" id="3.90.1070.10">
    <property type="match status" value="1"/>
</dbReference>
<dbReference type="Pfam" id="PF13579">
    <property type="entry name" value="Glyco_trans_4_4"/>
    <property type="match status" value="1"/>
</dbReference>
<dbReference type="InterPro" id="IPR036412">
    <property type="entry name" value="HAD-like_sf"/>
</dbReference>
<evidence type="ECO:0000256" key="1">
    <source>
        <dbReference type="ARBA" id="ARBA00006530"/>
    </source>
</evidence>
<dbReference type="Gene3D" id="3.40.50.1000">
    <property type="entry name" value="HAD superfamily/HAD-like"/>
    <property type="match status" value="1"/>
</dbReference>
<dbReference type="SUPFAM" id="SSF53756">
    <property type="entry name" value="UDP-Glycosyltransferase/glycogen phosphorylase"/>
    <property type="match status" value="1"/>
</dbReference>
<dbReference type="Proteomes" id="UP001382935">
    <property type="component" value="Chromosome"/>
</dbReference>
<dbReference type="EC" id="2.4.1.14" evidence="2"/>
<dbReference type="SFLD" id="SFLDG01141">
    <property type="entry name" value="C2.B.1:_Sucrose_Phosphatase_Li"/>
    <property type="match status" value="1"/>
</dbReference>
<dbReference type="SFLD" id="SFLDS00003">
    <property type="entry name" value="Haloacid_Dehalogenase"/>
    <property type="match status" value="1"/>
</dbReference>